<evidence type="ECO:0000313" key="1">
    <source>
        <dbReference type="EMBL" id="GGH18933.1"/>
    </source>
</evidence>
<dbReference type="AlphaFoldDB" id="A0A917I884"/>
<organism evidence="1 2">
    <name type="scientific">Alsobacter metallidurans</name>
    <dbReference type="NCBI Taxonomy" id="340221"/>
    <lineage>
        <taxon>Bacteria</taxon>
        <taxon>Pseudomonadati</taxon>
        <taxon>Pseudomonadota</taxon>
        <taxon>Alphaproteobacteria</taxon>
        <taxon>Hyphomicrobiales</taxon>
        <taxon>Alsobacteraceae</taxon>
        <taxon>Alsobacter</taxon>
    </lineage>
</organism>
<comment type="caution">
    <text evidence="1">The sequence shown here is derived from an EMBL/GenBank/DDBJ whole genome shotgun (WGS) entry which is preliminary data.</text>
</comment>
<protein>
    <submittedName>
        <fullName evidence="1">Uncharacterized protein</fullName>
    </submittedName>
</protein>
<name>A0A917I884_9HYPH</name>
<dbReference type="Proteomes" id="UP000603912">
    <property type="component" value="Unassembled WGS sequence"/>
</dbReference>
<proteinExistence type="predicted"/>
<reference evidence="1" key="1">
    <citation type="journal article" date="2014" name="Int. J. Syst. Evol. Microbiol.">
        <title>Complete genome sequence of Corynebacterium casei LMG S-19264T (=DSM 44701T), isolated from a smear-ripened cheese.</title>
        <authorList>
            <consortium name="US DOE Joint Genome Institute (JGI-PGF)"/>
            <person name="Walter F."/>
            <person name="Albersmeier A."/>
            <person name="Kalinowski J."/>
            <person name="Ruckert C."/>
        </authorList>
    </citation>
    <scope>NUCLEOTIDE SEQUENCE</scope>
    <source>
        <strain evidence="1">CGMCC 1.12214</strain>
    </source>
</reference>
<keyword evidence="2" id="KW-1185">Reference proteome</keyword>
<accession>A0A917I884</accession>
<gene>
    <name evidence="1" type="ORF">GCM10007036_21440</name>
</gene>
<sequence>MNWGVVVERVRKAERRPTPSRVDWMKPYWRPSTGGWHIRRTVSATAGALARFIHSRFSRAIL</sequence>
<reference evidence="1" key="2">
    <citation type="submission" date="2020-09" db="EMBL/GenBank/DDBJ databases">
        <authorList>
            <person name="Sun Q."/>
            <person name="Zhou Y."/>
        </authorList>
    </citation>
    <scope>NUCLEOTIDE SEQUENCE</scope>
    <source>
        <strain evidence="1">CGMCC 1.12214</strain>
    </source>
</reference>
<dbReference type="EMBL" id="BMES01000002">
    <property type="protein sequence ID" value="GGH18933.1"/>
    <property type="molecule type" value="Genomic_DNA"/>
</dbReference>
<evidence type="ECO:0000313" key="2">
    <source>
        <dbReference type="Proteomes" id="UP000603912"/>
    </source>
</evidence>